<proteinExistence type="predicted"/>
<evidence type="ECO:0000313" key="2">
    <source>
        <dbReference type="EMBL" id="HCO22955.1"/>
    </source>
</evidence>
<keyword evidence="1" id="KW-1133">Transmembrane helix</keyword>
<organism evidence="2 3">
    <name type="scientific">Gimesia maris</name>
    <dbReference type="NCBI Taxonomy" id="122"/>
    <lineage>
        <taxon>Bacteria</taxon>
        <taxon>Pseudomonadati</taxon>
        <taxon>Planctomycetota</taxon>
        <taxon>Planctomycetia</taxon>
        <taxon>Planctomycetales</taxon>
        <taxon>Planctomycetaceae</taxon>
        <taxon>Gimesia</taxon>
    </lineage>
</organism>
<reference evidence="2 3" key="1">
    <citation type="journal article" date="2018" name="Nat. Biotechnol.">
        <title>A standardized bacterial taxonomy based on genome phylogeny substantially revises the tree of life.</title>
        <authorList>
            <person name="Parks D.H."/>
            <person name="Chuvochina M."/>
            <person name="Waite D.W."/>
            <person name="Rinke C."/>
            <person name="Skarshewski A."/>
            <person name="Chaumeil P.A."/>
            <person name="Hugenholtz P."/>
        </authorList>
    </citation>
    <scope>NUCLEOTIDE SEQUENCE [LARGE SCALE GENOMIC DNA]</scope>
    <source>
        <strain evidence="2">UBA9375</strain>
    </source>
</reference>
<evidence type="ECO:0000256" key="1">
    <source>
        <dbReference type="SAM" id="Phobius"/>
    </source>
</evidence>
<name>A0A3D3R2D3_9PLAN</name>
<accession>A0A3D3R2D3</accession>
<dbReference type="Proteomes" id="UP000263642">
    <property type="component" value="Unassembled WGS sequence"/>
</dbReference>
<feature type="transmembrane region" description="Helical" evidence="1">
    <location>
        <begin position="50"/>
        <end position="66"/>
    </location>
</feature>
<comment type="caution">
    <text evidence="2">The sequence shown here is derived from an EMBL/GenBank/DDBJ whole genome shotgun (WGS) entry which is preliminary data.</text>
</comment>
<protein>
    <submittedName>
        <fullName evidence="2">Uncharacterized protein</fullName>
    </submittedName>
</protein>
<gene>
    <name evidence="2" type="ORF">DIT97_07820</name>
</gene>
<feature type="transmembrane region" description="Helical" evidence="1">
    <location>
        <begin position="136"/>
        <end position="163"/>
    </location>
</feature>
<keyword evidence="1" id="KW-0472">Membrane</keyword>
<dbReference type="EMBL" id="DQAY01000048">
    <property type="protein sequence ID" value="HCO22955.1"/>
    <property type="molecule type" value="Genomic_DNA"/>
</dbReference>
<feature type="transmembrane region" description="Helical" evidence="1">
    <location>
        <begin position="96"/>
        <end position="116"/>
    </location>
</feature>
<feature type="transmembrane region" description="Helical" evidence="1">
    <location>
        <begin position="20"/>
        <end position="38"/>
    </location>
</feature>
<sequence>MKFQYNLDDATHDIKQASIAAFLSAAMSTLVIVVAIVTSAEGAFGPFADPINFIDVALVVACGVGLRFYSRTAAVTLVIYFILAKIFIMLENGRPSGLLFTMIWLYFYWKGIRGTFAYHRLRKEADSSYRSTPVSFYYFVIPVGGGVLSLIILGVSLFGLGMLAESGAFVSPEVTAGDKLSKSDLQLLLDEGIIRPDETVLYFYSTGLTSISDDGNLLTDQRVVSYERIEGVLEVYAAKYEDVAEIIVVEEGNFIDDKIVEINTTDDDVFLLFLSPLEEGDQTFINELRNRVRSKPDKATLPAL</sequence>
<evidence type="ECO:0000313" key="3">
    <source>
        <dbReference type="Proteomes" id="UP000263642"/>
    </source>
</evidence>
<feature type="transmembrane region" description="Helical" evidence="1">
    <location>
        <begin position="73"/>
        <end position="90"/>
    </location>
</feature>
<keyword evidence="1" id="KW-0812">Transmembrane</keyword>
<dbReference type="AlphaFoldDB" id="A0A3D3R2D3"/>